<name>A0ACC2JQ95_9PEZI</name>
<evidence type="ECO:0000313" key="1">
    <source>
        <dbReference type="EMBL" id="KAJ8129679.1"/>
    </source>
</evidence>
<gene>
    <name evidence="1" type="ORF">O1611_g3950</name>
</gene>
<sequence length="159" mass="17081">MPAPQEPQQQAPMEMSSPTTGVVSQQPAVEPQPDMSLRGGEEAGCEFRKVQPDPLVHVLPLQRIPSVKPPQTIPSPPPGPPPGPSLHGQPLDSIAEEGPFPNPAPQNTEPPLFWESPSFGMSSIPVDEYEEQPQPQLPPEFSLPPPRIPYGTNVDPIGS</sequence>
<protein>
    <submittedName>
        <fullName evidence="1">Uncharacterized protein</fullName>
    </submittedName>
</protein>
<dbReference type="Proteomes" id="UP001153332">
    <property type="component" value="Unassembled WGS sequence"/>
</dbReference>
<proteinExistence type="predicted"/>
<comment type="caution">
    <text evidence="1">The sequence shown here is derived from an EMBL/GenBank/DDBJ whole genome shotgun (WGS) entry which is preliminary data.</text>
</comment>
<accession>A0ACC2JQ95</accession>
<evidence type="ECO:0000313" key="2">
    <source>
        <dbReference type="Proteomes" id="UP001153332"/>
    </source>
</evidence>
<organism evidence="1 2">
    <name type="scientific">Lasiodiplodia mahajangana</name>
    <dbReference type="NCBI Taxonomy" id="1108764"/>
    <lineage>
        <taxon>Eukaryota</taxon>
        <taxon>Fungi</taxon>
        <taxon>Dikarya</taxon>
        <taxon>Ascomycota</taxon>
        <taxon>Pezizomycotina</taxon>
        <taxon>Dothideomycetes</taxon>
        <taxon>Dothideomycetes incertae sedis</taxon>
        <taxon>Botryosphaeriales</taxon>
        <taxon>Botryosphaeriaceae</taxon>
        <taxon>Lasiodiplodia</taxon>
    </lineage>
</organism>
<keyword evidence="2" id="KW-1185">Reference proteome</keyword>
<reference evidence="1" key="1">
    <citation type="submission" date="2022-12" db="EMBL/GenBank/DDBJ databases">
        <title>Genome Sequence of Lasiodiplodia mahajangana.</title>
        <authorList>
            <person name="Buettner E."/>
        </authorList>
    </citation>
    <scope>NUCLEOTIDE SEQUENCE</scope>
    <source>
        <strain evidence="1">VT137</strain>
    </source>
</reference>
<dbReference type="EMBL" id="JAPUUL010000690">
    <property type="protein sequence ID" value="KAJ8129679.1"/>
    <property type="molecule type" value="Genomic_DNA"/>
</dbReference>